<reference evidence="1 2" key="1">
    <citation type="submission" date="2019-02" db="EMBL/GenBank/DDBJ databases">
        <title>Deep-cultivation of Planctomycetes and their phenomic and genomic characterization uncovers novel biology.</title>
        <authorList>
            <person name="Wiegand S."/>
            <person name="Jogler M."/>
            <person name="Boedeker C."/>
            <person name="Pinto D."/>
            <person name="Vollmers J."/>
            <person name="Rivas-Marin E."/>
            <person name="Kohn T."/>
            <person name="Peeters S.H."/>
            <person name="Heuer A."/>
            <person name="Rast P."/>
            <person name="Oberbeckmann S."/>
            <person name="Bunk B."/>
            <person name="Jeske O."/>
            <person name="Meyerdierks A."/>
            <person name="Storesund J.E."/>
            <person name="Kallscheuer N."/>
            <person name="Luecker S."/>
            <person name="Lage O.M."/>
            <person name="Pohl T."/>
            <person name="Merkel B.J."/>
            <person name="Hornburger P."/>
            <person name="Mueller R.-W."/>
            <person name="Bruemmer F."/>
            <person name="Labrenz M."/>
            <person name="Spormann A.M."/>
            <person name="Op den Camp H."/>
            <person name="Overmann J."/>
            <person name="Amann R."/>
            <person name="Jetten M.S.M."/>
            <person name="Mascher T."/>
            <person name="Medema M.H."/>
            <person name="Devos D.P."/>
            <person name="Kaster A.-K."/>
            <person name="Ovreas L."/>
            <person name="Rohde M."/>
            <person name="Galperin M.Y."/>
            <person name="Jogler C."/>
        </authorList>
    </citation>
    <scope>NUCLEOTIDE SEQUENCE [LARGE SCALE GENOMIC DNA]</scope>
    <source>
        <strain evidence="1 2">FF011L</strain>
    </source>
</reference>
<dbReference type="EMBL" id="CP036262">
    <property type="protein sequence ID" value="QDS96011.1"/>
    <property type="molecule type" value="Genomic_DNA"/>
</dbReference>
<proteinExistence type="predicted"/>
<evidence type="ECO:0000313" key="1">
    <source>
        <dbReference type="EMBL" id="QDS96011.1"/>
    </source>
</evidence>
<organism evidence="1 2">
    <name type="scientific">Roseimaritima multifibrata</name>
    <dbReference type="NCBI Taxonomy" id="1930274"/>
    <lineage>
        <taxon>Bacteria</taxon>
        <taxon>Pseudomonadati</taxon>
        <taxon>Planctomycetota</taxon>
        <taxon>Planctomycetia</taxon>
        <taxon>Pirellulales</taxon>
        <taxon>Pirellulaceae</taxon>
        <taxon>Roseimaritima</taxon>
    </lineage>
</organism>
<dbReference type="KEGG" id="rml:FF011L_48150"/>
<name>A0A517MM95_9BACT</name>
<dbReference type="AlphaFoldDB" id="A0A517MM95"/>
<accession>A0A517MM95</accession>
<dbReference type="RefSeq" id="WP_246109571.1">
    <property type="nucleotide sequence ID" value="NZ_CP036262.1"/>
</dbReference>
<dbReference type="Proteomes" id="UP000320672">
    <property type="component" value="Chromosome"/>
</dbReference>
<evidence type="ECO:0000313" key="2">
    <source>
        <dbReference type="Proteomes" id="UP000320672"/>
    </source>
</evidence>
<gene>
    <name evidence="1" type="ORF">FF011L_48150</name>
</gene>
<keyword evidence="2" id="KW-1185">Reference proteome</keyword>
<sequence length="82" mass="9390">MILSGNGKKWVALLAATAAVACVWLVVLPAYARRPAMREHLQWLDDQGIDPSAMYYTELEVMEEILARQRSEQLAREFRRGK</sequence>
<protein>
    <submittedName>
        <fullName evidence="1">Uncharacterized protein</fullName>
    </submittedName>
</protein>